<dbReference type="GO" id="GO:0006313">
    <property type="term" value="P:DNA transposition"/>
    <property type="evidence" value="ECO:0007669"/>
    <property type="project" value="InterPro"/>
</dbReference>
<comment type="caution">
    <text evidence="3">The sequence shown here is derived from an EMBL/GenBank/DDBJ whole genome shotgun (WGS) entry which is preliminary data.</text>
</comment>
<dbReference type="InterPro" id="IPR012337">
    <property type="entry name" value="RNaseH-like_sf"/>
</dbReference>
<dbReference type="Pfam" id="PF01609">
    <property type="entry name" value="DDE_Tnp_1"/>
    <property type="match status" value="1"/>
</dbReference>
<dbReference type="PANTHER" id="PTHR37529">
    <property type="entry name" value="TRANSPOSASE INSG FOR INSERTION SEQUENCE ELEMENT IS4-RELATED"/>
    <property type="match status" value="1"/>
</dbReference>
<dbReference type="NCBIfam" id="NF033592">
    <property type="entry name" value="transpos_IS4_1"/>
    <property type="match status" value="1"/>
</dbReference>
<reference evidence="4" key="1">
    <citation type="submission" date="2017-06" db="EMBL/GenBank/DDBJ databases">
        <title>Genome analysis of Fimbriiglobus ruber SP5, the first member of the order Planctomycetales with confirmed chitinolytic capability.</title>
        <authorList>
            <person name="Ravin N.V."/>
            <person name="Rakitin A.L."/>
            <person name="Ivanova A.A."/>
            <person name="Beletsky A.V."/>
            <person name="Kulichevskaya I.S."/>
            <person name="Mardanov A.V."/>
            <person name="Dedysh S.N."/>
        </authorList>
    </citation>
    <scope>NUCLEOTIDE SEQUENCE [LARGE SCALE GENOMIC DNA]</scope>
    <source>
        <strain evidence="4">SP5</strain>
    </source>
</reference>
<sequence>MTTGPDLPFENLLTPDQIDHAVRADGVRFRARMSTPAVTLWAFLWQVVDPNGSCHDAVLRVIGWCVRIGRQPPSTDTGAYGKARGRLPFGVIRQLAREVADRTADHTRAKERWRGHRVRVVDGTTVSMPDTPANQAAFPQPRTQARGIGFPIARLVAVFGLGCGSALGWAVGRYQGKGQGETSLALGLLDEFAAGDVMLADRYYSGYGIVARAAARGVHYVGRAHAARRVDFRRGRRLGAGDHVVTWVKPTARPAGWTATEWDALPPTLDVREIRVIVRRPGFRTRRHVVVTTLRDPVGYPPTALADLYRRRWTAELDLRALKVTLGMDVLRCQSPDLVRKEIGMHVLVYNLIRGVMAAAARAGRHAPRTISFAGAWSAIRGLADIVCAAPATGWAILLRVVRATRVGHRPDRVEPRVKKRRPKPHRLMKHPRDVLRQRLQRHKT</sequence>
<dbReference type="InterPro" id="IPR002559">
    <property type="entry name" value="Transposase_11"/>
</dbReference>
<evidence type="ECO:0000259" key="2">
    <source>
        <dbReference type="Pfam" id="PF01609"/>
    </source>
</evidence>
<dbReference type="GO" id="GO:0004803">
    <property type="term" value="F:transposase activity"/>
    <property type="evidence" value="ECO:0007669"/>
    <property type="project" value="InterPro"/>
</dbReference>
<dbReference type="GO" id="GO:0003677">
    <property type="term" value="F:DNA binding"/>
    <property type="evidence" value="ECO:0007669"/>
    <property type="project" value="InterPro"/>
</dbReference>
<evidence type="ECO:0000256" key="1">
    <source>
        <dbReference type="SAM" id="MobiDB-lite"/>
    </source>
</evidence>
<proteinExistence type="predicted"/>
<dbReference type="Proteomes" id="UP000214646">
    <property type="component" value="Unassembled WGS sequence"/>
</dbReference>
<name>A0A225DXH1_9BACT</name>
<protein>
    <submittedName>
        <fullName evidence="3">Mobile element protein</fullName>
    </submittedName>
</protein>
<dbReference type="SUPFAM" id="SSF53098">
    <property type="entry name" value="Ribonuclease H-like"/>
    <property type="match status" value="1"/>
</dbReference>
<accession>A0A225DXH1</accession>
<organism evidence="3 4">
    <name type="scientific">Fimbriiglobus ruber</name>
    <dbReference type="NCBI Taxonomy" id="1908690"/>
    <lineage>
        <taxon>Bacteria</taxon>
        <taxon>Pseudomonadati</taxon>
        <taxon>Planctomycetota</taxon>
        <taxon>Planctomycetia</taxon>
        <taxon>Gemmatales</taxon>
        <taxon>Gemmataceae</taxon>
        <taxon>Fimbriiglobus</taxon>
    </lineage>
</organism>
<dbReference type="PANTHER" id="PTHR37529:SF1">
    <property type="entry name" value="TRANSPOSASE INSG FOR INSERTION SEQUENCE ELEMENT IS4-RELATED"/>
    <property type="match status" value="1"/>
</dbReference>
<feature type="compositionally biased region" description="Basic residues" evidence="1">
    <location>
        <begin position="418"/>
        <end position="430"/>
    </location>
</feature>
<evidence type="ECO:0000313" key="3">
    <source>
        <dbReference type="EMBL" id="OWK44284.1"/>
    </source>
</evidence>
<gene>
    <name evidence="3" type="ORF">FRUB_02216</name>
</gene>
<feature type="domain" description="Transposase IS4-like" evidence="2">
    <location>
        <begin position="114"/>
        <end position="352"/>
    </location>
</feature>
<dbReference type="EMBL" id="NIDE01000003">
    <property type="protein sequence ID" value="OWK44284.1"/>
    <property type="molecule type" value="Genomic_DNA"/>
</dbReference>
<dbReference type="AlphaFoldDB" id="A0A225DXH1"/>
<keyword evidence="4" id="KW-1185">Reference proteome</keyword>
<dbReference type="InterPro" id="IPR047952">
    <property type="entry name" value="Transpos_IS4"/>
</dbReference>
<feature type="region of interest" description="Disordered" evidence="1">
    <location>
        <begin position="412"/>
        <end position="445"/>
    </location>
</feature>
<evidence type="ECO:0000313" key="4">
    <source>
        <dbReference type="Proteomes" id="UP000214646"/>
    </source>
</evidence>